<evidence type="ECO:0000313" key="2">
    <source>
        <dbReference type="Proteomes" id="UP000095281"/>
    </source>
</evidence>
<protein>
    <submittedName>
        <fullName evidence="3">Ovule protein</fullName>
    </submittedName>
</protein>
<feature type="compositionally biased region" description="Polar residues" evidence="1">
    <location>
        <begin position="50"/>
        <end position="64"/>
    </location>
</feature>
<reference evidence="3" key="1">
    <citation type="submission" date="2016-11" db="UniProtKB">
        <authorList>
            <consortium name="WormBaseParasite"/>
        </authorList>
    </citation>
    <scope>IDENTIFICATION</scope>
</reference>
<sequence length="82" mass="9434">MFTKHHCDDDKNKEKATKGPKYISYGALMADSIPGRIYSKVLPLANNYTDPRELSTTSTDQPLNYRTKFQEKSTLSNLQQEY</sequence>
<organism evidence="2 3">
    <name type="scientific">Meloidogyne hapla</name>
    <name type="common">Root-knot nematode worm</name>
    <dbReference type="NCBI Taxonomy" id="6305"/>
    <lineage>
        <taxon>Eukaryota</taxon>
        <taxon>Metazoa</taxon>
        <taxon>Ecdysozoa</taxon>
        <taxon>Nematoda</taxon>
        <taxon>Chromadorea</taxon>
        <taxon>Rhabditida</taxon>
        <taxon>Tylenchina</taxon>
        <taxon>Tylenchomorpha</taxon>
        <taxon>Tylenchoidea</taxon>
        <taxon>Meloidogynidae</taxon>
        <taxon>Meloidogyninae</taxon>
        <taxon>Meloidogyne</taxon>
    </lineage>
</organism>
<evidence type="ECO:0000256" key="1">
    <source>
        <dbReference type="SAM" id="MobiDB-lite"/>
    </source>
</evidence>
<name>A0A1I8BHB9_MELHA</name>
<feature type="region of interest" description="Disordered" evidence="1">
    <location>
        <begin position="50"/>
        <end position="82"/>
    </location>
</feature>
<dbReference type="AlphaFoldDB" id="A0A1I8BHB9"/>
<accession>A0A1I8BHB9</accession>
<dbReference type="Proteomes" id="UP000095281">
    <property type="component" value="Unplaced"/>
</dbReference>
<keyword evidence="2" id="KW-1185">Reference proteome</keyword>
<feature type="compositionally biased region" description="Polar residues" evidence="1">
    <location>
        <begin position="72"/>
        <end position="82"/>
    </location>
</feature>
<evidence type="ECO:0000313" key="3">
    <source>
        <dbReference type="WBParaSite" id="MhA1_Contig2406.frz3.gene4"/>
    </source>
</evidence>
<proteinExistence type="predicted"/>
<dbReference type="WBParaSite" id="MhA1_Contig2406.frz3.gene4">
    <property type="protein sequence ID" value="MhA1_Contig2406.frz3.gene4"/>
    <property type="gene ID" value="MhA1_Contig2406.frz3.gene4"/>
</dbReference>